<organism evidence="1 2">
    <name type="scientific">Marchantia polymorpha subsp. ruderalis</name>
    <dbReference type="NCBI Taxonomy" id="1480154"/>
    <lineage>
        <taxon>Eukaryota</taxon>
        <taxon>Viridiplantae</taxon>
        <taxon>Streptophyta</taxon>
        <taxon>Embryophyta</taxon>
        <taxon>Marchantiophyta</taxon>
        <taxon>Marchantiopsida</taxon>
        <taxon>Marchantiidae</taxon>
        <taxon>Marchantiales</taxon>
        <taxon>Marchantiaceae</taxon>
        <taxon>Marchantia</taxon>
    </lineage>
</organism>
<accession>A0A176WNG7</accession>
<name>A0A176WNG7_MARPO</name>
<keyword evidence="2" id="KW-1185">Reference proteome</keyword>
<evidence type="ECO:0000313" key="2">
    <source>
        <dbReference type="Proteomes" id="UP000077202"/>
    </source>
</evidence>
<dbReference type="EMBL" id="LVLJ01000464">
    <property type="protein sequence ID" value="OAE34005.1"/>
    <property type="molecule type" value="Genomic_DNA"/>
</dbReference>
<evidence type="ECO:0000313" key="1">
    <source>
        <dbReference type="EMBL" id="OAE34005.1"/>
    </source>
</evidence>
<gene>
    <name evidence="1" type="ORF">AXG93_3891s1180</name>
</gene>
<dbReference type="AlphaFoldDB" id="A0A176WNG7"/>
<proteinExistence type="predicted"/>
<comment type="caution">
    <text evidence="1">The sequence shown here is derived from an EMBL/GenBank/DDBJ whole genome shotgun (WGS) entry which is preliminary data.</text>
</comment>
<dbReference type="Proteomes" id="UP000077202">
    <property type="component" value="Unassembled WGS sequence"/>
</dbReference>
<reference evidence="1" key="1">
    <citation type="submission" date="2016-03" db="EMBL/GenBank/DDBJ databases">
        <title>Mechanisms controlling the formation of the plant cell surface in tip-growing cells are functionally conserved among land plants.</title>
        <authorList>
            <person name="Honkanen S."/>
            <person name="Jones V.A."/>
            <person name="Morieri G."/>
            <person name="Champion C."/>
            <person name="Hetherington A.J."/>
            <person name="Kelly S."/>
            <person name="Saint-Marcoux D."/>
            <person name="Proust H."/>
            <person name="Prescott H."/>
            <person name="Dolan L."/>
        </authorList>
    </citation>
    <scope>NUCLEOTIDE SEQUENCE [LARGE SCALE GENOMIC DNA]</scope>
    <source>
        <tissue evidence="1">Whole gametophyte</tissue>
    </source>
</reference>
<protein>
    <submittedName>
        <fullName evidence="1">Uncharacterized protein</fullName>
    </submittedName>
</protein>
<sequence>MLLRVRSDPLVRSVVLPGPETLDSVVVDTPEQRWCTTRFSYGKPDSHPANVWLLRLGYTFLAVGAEIPKNLGSFSTTPLNALRIAGLKGVVRLLTLLREVFKHFSLGEGSGCATESGAQSVFLTHCEFRIEDESDSRPGNFWNGKIASTE</sequence>